<keyword evidence="3" id="KW-0963">Cytoplasm</keyword>
<keyword evidence="5 10" id="KW-0175">Coiled coil</keyword>
<dbReference type="InterPro" id="IPR008805">
    <property type="entry name" value="RIB43A"/>
</dbReference>
<feature type="coiled-coil region" evidence="10">
    <location>
        <begin position="201"/>
        <end position="228"/>
    </location>
</feature>
<dbReference type="EMBL" id="CP151508">
    <property type="protein sequence ID" value="WZN63971.1"/>
    <property type="molecule type" value="Genomic_DNA"/>
</dbReference>
<accession>A0AAX4PD49</accession>
<evidence type="ECO:0000256" key="4">
    <source>
        <dbReference type="ARBA" id="ARBA00022846"/>
    </source>
</evidence>
<comment type="subcellular location">
    <subcellularLocation>
        <location evidence="1">Cytoplasm</location>
        <location evidence="1">Cytoskeleton</location>
        <location evidence="1">Flagellum axoneme</location>
    </subcellularLocation>
</comment>
<dbReference type="PANTHER" id="PTHR14517">
    <property type="entry name" value="RIB43A-RELATED"/>
    <property type="match status" value="1"/>
</dbReference>
<dbReference type="AlphaFoldDB" id="A0AAX4PD49"/>
<keyword evidence="4" id="KW-0282">Flagellum</keyword>
<reference evidence="12 13" key="1">
    <citation type="submission" date="2024-03" db="EMBL/GenBank/DDBJ databases">
        <title>Complete genome sequence of the green alga Chloropicon roscoffensis RCC1871.</title>
        <authorList>
            <person name="Lemieux C."/>
            <person name="Pombert J.-F."/>
            <person name="Otis C."/>
            <person name="Turmel M."/>
        </authorList>
    </citation>
    <scope>NUCLEOTIDE SEQUENCE [LARGE SCALE GENOMIC DNA]</scope>
    <source>
        <strain evidence="12 13">RCC1871</strain>
    </source>
</reference>
<evidence type="ECO:0000256" key="5">
    <source>
        <dbReference type="ARBA" id="ARBA00023054"/>
    </source>
</evidence>
<evidence type="ECO:0000313" key="12">
    <source>
        <dbReference type="EMBL" id="WZN63971.1"/>
    </source>
</evidence>
<feature type="region of interest" description="Disordered" evidence="11">
    <location>
        <begin position="1"/>
        <end position="24"/>
    </location>
</feature>
<dbReference type="PANTHER" id="PTHR14517:SF6">
    <property type="entry name" value="RE41410P"/>
    <property type="match status" value="1"/>
</dbReference>
<evidence type="ECO:0000256" key="1">
    <source>
        <dbReference type="ARBA" id="ARBA00004611"/>
    </source>
</evidence>
<evidence type="ECO:0000313" key="13">
    <source>
        <dbReference type="Proteomes" id="UP001472866"/>
    </source>
</evidence>
<evidence type="ECO:0000256" key="10">
    <source>
        <dbReference type="SAM" id="Coils"/>
    </source>
</evidence>
<keyword evidence="13" id="KW-1185">Reference proteome</keyword>
<name>A0AAX4PD49_9CHLO</name>
<keyword evidence="6" id="KW-0969">Cilium</keyword>
<comment type="similarity">
    <text evidence="2">Belongs to the RIB43A family.</text>
</comment>
<dbReference type="Pfam" id="PF05914">
    <property type="entry name" value="RIB43A"/>
    <property type="match status" value="1"/>
</dbReference>
<sequence>MTGSTWELDPKAIGGASFPRTRRVEPEGRRTLILNAKERTIGVDKTALATQATAKQERIAKEKESDLYFAKQAQFYDNIICQKVQDALKQQREAKMRLVDFHRENQKKEQTREWDLNRKDILQIEPPLGSIESTLRPSSLQQFEGEDVTAADRRDLQIKQQRTWIEKQKQEKMDKKNDEVQDSIEYADLLKRQQAVQAYAEMELNASRKHLQSEIAQANKELWEAKRQRELDHKSEQAKMNESEINATLSSARLNENPVLSVHSTQPWRVRTDHWKGMADEDKAKIRNFQQTQRVEAEQMKADILEEENAYAKNTEYARRYVTHMAHNFETMKHNGRVDNSDFLKTQMQEKDDRDKYFKEVVNTNYPTEEFFNQFGTSHR</sequence>
<protein>
    <submittedName>
        <fullName evidence="12">RIB43A-like coiled-coils protein</fullName>
    </submittedName>
</protein>
<evidence type="ECO:0000256" key="8">
    <source>
        <dbReference type="ARBA" id="ARBA00023273"/>
    </source>
</evidence>
<organism evidence="12 13">
    <name type="scientific">Chloropicon roscoffensis</name>
    <dbReference type="NCBI Taxonomy" id="1461544"/>
    <lineage>
        <taxon>Eukaryota</taxon>
        <taxon>Viridiplantae</taxon>
        <taxon>Chlorophyta</taxon>
        <taxon>Chloropicophyceae</taxon>
        <taxon>Chloropicales</taxon>
        <taxon>Chloropicaceae</taxon>
        <taxon>Chloropicon</taxon>
    </lineage>
</organism>
<evidence type="ECO:0000256" key="11">
    <source>
        <dbReference type="SAM" id="MobiDB-lite"/>
    </source>
</evidence>
<gene>
    <name evidence="12" type="ORF">HKI87_08g55250</name>
</gene>
<evidence type="ECO:0000256" key="7">
    <source>
        <dbReference type="ARBA" id="ARBA00023212"/>
    </source>
</evidence>
<evidence type="ECO:0000256" key="2">
    <source>
        <dbReference type="ARBA" id="ARBA00006875"/>
    </source>
</evidence>
<dbReference type="Proteomes" id="UP001472866">
    <property type="component" value="Chromosome 08"/>
</dbReference>
<evidence type="ECO:0000256" key="3">
    <source>
        <dbReference type="ARBA" id="ARBA00022490"/>
    </source>
</evidence>
<evidence type="ECO:0000256" key="6">
    <source>
        <dbReference type="ARBA" id="ARBA00023069"/>
    </source>
</evidence>
<proteinExistence type="inferred from homology"/>
<evidence type="ECO:0000256" key="9">
    <source>
        <dbReference type="ARBA" id="ARBA00046435"/>
    </source>
</evidence>
<keyword evidence="8" id="KW-0966">Cell projection</keyword>
<comment type="subunit">
    <text evidence="9">Microtubule inner protein component of sperm flagellar doublet microtubules.</text>
</comment>
<keyword evidence="7" id="KW-0206">Cytoskeleton</keyword>